<dbReference type="Proteomes" id="UP000534186">
    <property type="component" value="Unassembled WGS sequence"/>
</dbReference>
<proteinExistence type="predicted"/>
<gene>
    <name evidence="2" type="ORF">HDF12_000123</name>
</gene>
<sequence>MAQTDPLQAPDAEAKLSWPDAPALPESPAASTSGAPVGESSLAGEPTGSAGNFIPDPEEHLSLPTRRDMTILPAETAHPLTSHEKVLLGLKESVSLFSIVGWSASAGYSHLINSSPNYGTDKAAFGERLGAAALRSVTDNLFSVALFAPLLHEDPRYYELGAGHSFFKRFLHGVERPLITKSDDGRPTANFSLIAGNLVGSALTNAYYPERNRSAGQTMVTFGASMGGSALGYVVNEFLNDALAAAHIRKVD</sequence>
<name>A0A7Y9NI72_9BACT</name>
<comment type="caution">
    <text evidence="2">The sequence shown here is derived from an EMBL/GenBank/DDBJ whole genome shotgun (WGS) entry which is preliminary data.</text>
</comment>
<protein>
    <submittedName>
        <fullName evidence="2">Uncharacterized protein</fullName>
    </submittedName>
</protein>
<dbReference type="AlphaFoldDB" id="A0A7Y9NI72"/>
<accession>A0A7Y9NI72</accession>
<organism evidence="2 3">
    <name type="scientific">Tunturiibacter lichenicola</name>
    <dbReference type="NCBI Taxonomy" id="2051959"/>
    <lineage>
        <taxon>Bacteria</taxon>
        <taxon>Pseudomonadati</taxon>
        <taxon>Acidobacteriota</taxon>
        <taxon>Terriglobia</taxon>
        <taxon>Terriglobales</taxon>
        <taxon>Acidobacteriaceae</taxon>
        <taxon>Tunturiibacter</taxon>
    </lineage>
</organism>
<feature type="region of interest" description="Disordered" evidence="1">
    <location>
        <begin position="1"/>
        <end position="60"/>
    </location>
</feature>
<evidence type="ECO:0000256" key="1">
    <source>
        <dbReference type="SAM" id="MobiDB-lite"/>
    </source>
</evidence>
<evidence type="ECO:0000313" key="2">
    <source>
        <dbReference type="EMBL" id="NYF49758.1"/>
    </source>
</evidence>
<reference evidence="2 3" key="1">
    <citation type="submission" date="2020-07" db="EMBL/GenBank/DDBJ databases">
        <title>Genomic Encyclopedia of Type Strains, Phase IV (KMG-V): Genome sequencing to study the core and pangenomes of soil and plant-associated prokaryotes.</title>
        <authorList>
            <person name="Whitman W."/>
        </authorList>
    </citation>
    <scope>NUCLEOTIDE SEQUENCE [LARGE SCALE GENOMIC DNA]</scope>
    <source>
        <strain evidence="2 3">M8UP30</strain>
    </source>
</reference>
<evidence type="ECO:0000313" key="3">
    <source>
        <dbReference type="Proteomes" id="UP000534186"/>
    </source>
</evidence>
<dbReference type="EMBL" id="JACCCV010000001">
    <property type="protein sequence ID" value="NYF49758.1"/>
    <property type="molecule type" value="Genomic_DNA"/>
</dbReference>